<keyword evidence="7 11" id="KW-0808">Transferase</keyword>
<feature type="domain" description="Aminotransferase class I/classII large" evidence="10">
    <location>
        <begin position="19"/>
        <end position="343"/>
    </location>
</feature>
<comment type="caution">
    <text evidence="11">The sequence shown here is derived from an EMBL/GenBank/DDBJ whole genome shotgun (WGS) entry which is preliminary data.</text>
</comment>
<evidence type="ECO:0000256" key="5">
    <source>
        <dbReference type="ARBA" id="ARBA00012748"/>
    </source>
</evidence>
<evidence type="ECO:0000313" key="12">
    <source>
        <dbReference type="Proteomes" id="UP000226429"/>
    </source>
</evidence>
<dbReference type="CDD" id="cd00609">
    <property type="entry name" value="AAT_like"/>
    <property type="match status" value="1"/>
</dbReference>
<dbReference type="InterPro" id="IPR004839">
    <property type="entry name" value="Aminotransferase_I/II_large"/>
</dbReference>
<evidence type="ECO:0000256" key="2">
    <source>
        <dbReference type="ARBA" id="ARBA00005011"/>
    </source>
</evidence>
<evidence type="ECO:0000313" key="11">
    <source>
        <dbReference type="EMBL" id="RDH41104.1"/>
    </source>
</evidence>
<protein>
    <recommendedName>
        <fullName evidence="5">histidinol-phosphate transaminase</fullName>
        <ecNumber evidence="5">2.6.1.9</ecNumber>
    </recommendedName>
</protein>
<evidence type="ECO:0000256" key="1">
    <source>
        <dbReference type="ARBA" id="ARBA00001933"/>
    </source>
</evidence>
<comment type="catalytic activity">
    <reaction evidence="9">
        <text>L-histidinol phosphate + 2-oxoglutarate = 3-(imidazol-4-yl)-2-oxopropyl phosphate + L-glutamate</text>
        <dbReference type="Rhea" id="RHEA:23744"/>
        <dbReference type="ChEBI" id="CHEBI:16810"/>
        <dbReference type="ChEBI" id="CHEBI:29985"/>
        <dbReference type="ChEBI" id="CHEBI:57766"/>
        <dbReference type="ChEBI" id="CHEBI:57980"/>
        <dbReference type="EC" id="2.6.1.9"/>
    </reaction>
</comment>
<organism evidence="11 12">
    <name type="scientific">Candidatus Aquirickettsiella gammari</name>
    <dbReference type="NCBI Taxonomy" id="2016198"/>
    <lineage>
        <taxon>Bacteria</taxon>
        <taxon>Pseudomonadati</taxon>
        <taxon>Pseudomonadota</taxon>
        <taxon>Gammaproteobacteria</taxon>
        <taxon>Legionellales</taxon>
        <taxon>Coxiellaceae</taxon>
        <taxon>Candidatus Aquirickettsiella</taxon>
    </lineage>
</organism>
<dbReference type="InterPro" id="IPR015422">
    <property type="entry name" value="PyrdxlP-dep_Trfase_small"/>
</dbReference>
<dbReference type="UniPathway" id="UPA00031">
    <property type="reaction ID" value="UER00012"/>
</dbReference>
<dbReference type="PANTHER" id="PTHR43643">
    <property type="entry name" value="HISTIDINOL-PHOSPHATE AMINOTRANSFERASE 2"/>
    <property type="match status" value="1"/>
</dbReference>
<comment type="pathway">
    <text evidence="2">Amino-acid biosynthesis; L-histidine biosynthesis; L-histidine from 5-phospho-alpha-D-ribose 1-diphosphate: step 7/9.</text>
</comment>
<dbReference type="InterPro" id="IPR050106">
    <property type="entry name" value="HistidinolP_aminotransfase"/>
</dbReference>
<name>A0A370CLV6_9COXI</name>
<dbReference type="EMBL" id="NMOS02000001">
    <property type="protein sequence ID" value="RDH41104.1"/>
    <property type="molecule type" value="Genomic_DNA"/>
</dbReference>
<accession>A0A370CLV6</accession>
<evidence type="ECO:0000259" key="10">
    <source>
        <dbReference type="Pfam" id="PF00155"/>
    </source>
</evidence>
<dbReference type="Proteomes" id="UP000226429">
    <property type="component" value="Unassembled WGS sequence"/>
</dbReference>
<dbReference type="InterPro" id="IPR005861">
    <property type="entry name" value="HisP_aminotrans"/>
</dbReference>
<sequence length="354" mass="38855">MTILTNISHGLKREKPARKIIKLDQNESPIGASPIAIAAGQKAMLHCHRYPGNEGLLSLKKCLSKHLSVLPENITLGNGSEGLLELIVKTYLTPLNSAVIPNYCFAGIAKIIRNSNVPLKIAKNTLSYISASTILEAIDRLTKIVFIVNPNNPTGNYINERELTCLLDKLPQDILIVIDEAYGEYVETDDYPSTIKLLPNYPNLIVTRTFSKLYGLAGLRLGYAISGLAIAASLSLNSLPFSVNAIALAAAEASLNDRDHINLARLLNQRGRSQLSKGLQNLGVAIIPSYANFLCIDLKFPAWPIYQQLLNHGIAVKPLHDYGLPNCLRLSIGTKKENQYFLNTFKVILAKIAF</sequence>
<evidence type="ECO:0000256" key="9">
    <source>
        <dbReference type="ARBA" id="ARBA00047481"/>
    </source>
</evidence>
<evidence type="ECO:0000256" key="3">
    <source>
        <dbReference type="ARBA" id="ARBA00007970"/>
    </source>
</evidence>
<dbReference type="AlphaFoldDB" id="A0A370CLV6"/>
<dbReference type="Gene3D" id="3.90.1150.10">
    <property type="entry name" value="Aspartate Aminotransferase, domain 1"/>
    <property type="match status" value="1"/>
</dbReference>
<dbReference type="GO" id="GO:0000105">
    <property type="term" value="P:L-histidine biosynthetic process"/>
    <property type="evidence" value="ECO:0007669"/>
    <property type="project" value="UniProtKB-UniPathway"/>
</dbReference>
<dbReference type="PANTHER" id="PTHR43643:SF3">
    <property type="entry name" value="HISTIDINOL-PHOSPHATE AMINOTRANSFERASE"/>
    <property type="match status" value="1"/>
</dbReference>
<dbReference type="EC" id="2.6.1.9" evidence="5"/>
<keyword evidence="12" id="KW-1185">Reference proteome</keyword>
<dbReference type="GO" id="GO:0030170">
    <property type="term" value="F:pyridoxal phosphate binding"/>
    <property type="evidence" value="ECO:0007669"/>
    <property type="project" value="InterPro"/>
</dbReference>
<dbReference type="InterPro" id="IPR015421">
    <property type="entry name" value="PyrdxlP-dep_Trfase_major"/>
</dbReference>
<reference evidence="11 12" key="1">
    <citation type="journal article" date="2017" name="Int. J. Syst. Evol. Microbiol.">
        <title>Aquarickettsiella crustaci n. gen. n. sp. (Gammaproteobacteria: Legionellales: Coxiellaceae); a bacterial pathogen of the freshwater crustacean: Gammarus fossarum (Malacostraca: Amphipoda).</title>
        <authorList>
            <person name="Bojko J."/>
            <person name="Dunn A.M."/>
            <person name="Stebbing P.D."/>
            <person name="Van Aerle R."/>
            <person name="Bacela-Spychalska K."/>
            <person name="Bean T.P."/>
            <person name="Stentiford G.D."/>
        </authorList>
    </citation>
    <scope>NUCLEOTIDE SEQUENCE [LARGE SCALE GENOMIC DNA]</scope>
    <source>
        <strain evidence="11">RA15029</strain>
    </source>
</reference>
<dbReference type="InterPro" id="IPR015424">
    <property type="entry name" value="PyrdxlP-dep_Trfase"/>
</dbReference>
<comment type="similarity">
    <text evidence="3">Belongs to the class-II pyridoxal-phosphate-dependent aminotransferase family. Histidinol-phosphate aminotransferase subfamily.</text>
</comment>
<keyword evidence="8" id="KW-0663">Pyridoxal phosphate</keyword>
<evidence type="ECO:0000256" key="8">
    <source>
        <dbReference type="ARBA" id="ARBA00022898"/>
    </source>
</evidence>
<evidence type="ECO:0000256" key="7">
    <source>
        <dbReference type="ARBA" id="ARBA00022679"/>
    </source>
</evidence>
<evidence type="ECO:0000256" key="4">
    <source>
        <dbReference type="ARBA" id="ARBA00011738"/>
    </source>
</evidence>
<evidence type="ECO:0000256" key="6">
    <source>
        <dbReference type="ARBA" id="ARBA00022576"/>
    </source>
</evidence>
<dbReference type="SUPFAM" id="SSF53383">
    <property type="entry name" value="PLP-dependent transferases"/>
    <property type="match status" value="1"/>
</dbReference>
<dbReference type="Pfam" id="PF00155">
    <property type="entry name" value="Aminotran_1_2"/>
    <property type="match status" value="1"/>
</dbReference>
<dbReference type="Gene3D" id="3.40.640.10">
    <property type="entry name" value="Type I PLP-dependent aspartate aminotransferase-like (Major domain)"/>
    <property type="match status" value="1"/>
</dbReference>
<gene>
    <name evidence="11" type="primary">hisC</name>
    <name evidence="11" type="ORF">CFE62_000340</name>
</gene>
<reference evidence="11 12" key="2">
    <citation type="journal article" date="2018" name="J. Invertebr. Pathol.">
        <title>'Candidatus Aquirickettsiella gammari' (Gammaproteobacteria: Legionellales: Coxiellaceae): A bacterial pathogen of the freshwater crustacean Gammarus fossarum (Malacostraca: Amphipoda).</title>
        <authorList>
            <person name="Bojko J."/>
            <person name="Dunn A.M."/>
            <person name="Stebbing P.D."/>
            <person name="van Aerle R."/>
            <person name="Bacela-Spychalska K."/>
            <person name="Bean T.P."/>
            <person name="Urrutia A."/>
            <person name="Stentiford G.D."/>
        </authorList>
    </citation>
    <scope>NUCLEOTIDE SEQUENCE [LARGE SCALE GENOMIC DNA]</scope>
    <source>
        <strain evidence="11">RA15029</strain>
    </source>
</reference>
<dbReference type="GO" id="GO:0004400">
    <property type="term" value="F:histidinol-phosphate transaminase activity"/>
    <property type="evidence" value="ECO:0007669"/>
    <property type="project" value="UniProtKB-EC"/>
</dbReference>
<comment type="subunit">
    <text evidence="4">Homodimer.</text>
</comment>
<dbReference type="NCBIfam" id="TIGR01141">
    <property type="entry name" value="hisC"/>
    <property type="match status" value="1"/>
</dbReference>
<keyword evidence="6 11" id="KW-0032">Aminotransferase</keyword>
<proteinExistence type="inferred from homology"/>
<comment type="cofactor">
    <cofactor evidence="1">
        <name>pyridoxal 5'-phosphate</name>
        <dbReference type="ChEBI" id="CHEBI:597326"/>
    </cofactor>
</comment>